<evidence type="ECO:0000256" key="2">
    <source>
        <dbReference type="ARBA" id="ARBA00023125"/>
    </source>
</evidence>
<keyword evidence="7" id="KW-1185">Reference proteome</keyword>
<evidence type="ECO:0000256" key="1">
    <source>
        <dbReference type="ARBA" id="ARBA00023015"/>
    </source>
</evidence>
<keyword evidence="2" id="KW-0238">DNA-binding</keyword>
<evidence type="ECO:0000313" key="6">
    <source>
        <dbReference type="EMBL" id="QFY61119.1"/>
    </source>
</evidence>
<dbReference type="OrthoDB" id="7506088at2"/>
<dbReference type="Gene3D" id="1.10.10.10">
    <property type="entry name" value="Winged helix-like DNA-binding domain superfamily/Winged helix DNA-binding domain"/>
    <property type="match status" value="1"/>
</dbReference>
<reference evidence="6 7" key="1">
    <citation type="submission" date="2019-08" db="EMBL/GenBank/DDBJ databases">
        <title>Prosopis cineraria nodule microbiome.</title>
        <authorList>
            <person name="Ali R."/>
            <person name="Chaluvadi S.R."/>
            <person name="Wang X."/>
        </authorList>
    </citation>
    <scope>NUCLEOTIDE SEQUENCE [LARGE SCALE GENOMIC DNA]</scope>
    <source>
        <strain evidence="6 7">BG7</strain>
    </source>
</reference>
<accession>A0A5Q0CBL9</accession>
<dbReference type="InterPro" id="IPR014710">
    <property type="entry name" value="RmlC-like_jellyroll"/>
</dbReference>
<feature type="domain" description="Cyclic nucleotide-binding" evidence="4">
    <location>
        <begin position="13"/>
        <end position="76"/>
    </location>
</feature>
<gene>
    <name evidence="6" type="ORF">FZ934_12275</name>
</gene>
<evidence type="ECO:0000259" key="4">
    <source>
        <dbReference type="PROSITE" id="PS50042"/>
    </source>
</evidence>
<dbReference type="KEGG" id="rgr:FZ934_12275"/>
<protein>
    <submittedName>
        <fullName evidence="6">Crp/Fnr family transcriptional regulator</fullName>
    </submittedName>
</protein>
<dbReference type="SUPFAM" id="SSF46785">
    <property type="entry name" value="Winged helix' DNA-binding domain"/>
    <property type="match status" value="1"/>
</dbReference>
<dbReference type="InterPro" id="IPR036390">
    <property type="entry name" value="WH_DNA-bd_sf"/>
</dbReference>
<keyword evidence="1" id="KW-0805">Transcription regulation</keyword>
<proteinExistence type="predicted"/>
<dbReference type="EMBL" id="CP043498">
    <property type="protein sequence ID" value="QFY61119.1"/>
    <property type="molecule type" value="Genomic_DNA"/>
</dbReference>
<dbReference type="InterPro" id="IPR018490">
    <property type="entry name" value="cNMP-bd_dom_sf"/>
</dbReference>
<sequence>MLASDQSTMQNRLLARLPDGEFDSILGRLETVDLRQGYVIVKADRPIDYVYFLCSGIGSVITVSSGGHQAEAGMFGREGFSPTSAGVGGTVSIHEVLMQVAGWGYRMTLEATIDAIARHPHFANLLARFIQSFASQISYTALSNVNYQIDIRLARWLLMSHDRVDGDEIALTHDFISLMLGVRRPSVTTALHVLEGEKFIRSERGLITIRDRRGMEEFAGDSYGKPEEEYRRLIGELRAAFRTPVGTLSAASGQHCTTLARRRRTC</sequence>
<dbReference type="PROSITE" id="PS51063">
    <property type="entry name" value="HTH_CRP_2"/>
    <property type="match status" value="1"/>
</dbReference>
<dbReference type="GO" id="GO:0003677">
    <property type="term" value="F:DNA binding"/>
    <property type="evidence" value="ECO:0007669"/>
    <property type="project" value="UniProtKB-KW"/>
</dbReference>
<dbReference type="InterPro" id="IPR012318">
    <property type="entry name" value="HTH_CRP"/>
</dbReference>
<dbReference type="InterPro" id="IPR036388">
    <property type="entry name" value="WH-like_DNA-bd_sf"/>
</dbReference>
<dbReference type="GO" id="GO:0006355">
    <property type="term" value="P:regulation of DNA-templated transcription"/>
    <property type="evidence" value="ECO:0007669"/>
    <property type="project" value="InterPro"/>
</dbReference>
<evidence type="ECO:0000256" key="3">
    <source>
        <dbReference type="ARBA" id="ARBA00023163"/>
    </source>
</evidence>
<keyword evidence="3" id="KW-0804">Transcription</keyword>
<dbReference type="Proteomes" id="UP000326881">
    <property type="component" value="Chromosome"/>
</dbReference>
<dbReference type="Gene3D" id="2.60.120.10">
    <property type="entry name" value="Jelly Rolls"/>
    <property type="match status" value="1"/>
</dbReference>
<dbReference type="SUPFAM" id="SSF51206">
    <property type="entry name" value="cAMP-binding domain-like"/>
    <property type="match status" value="1"/>
</dbReference>
<dbReference type="Pfam" id="PF13545">
    <property type="entry name" value="HTH_Crp_2"/>
    <property type="match status" value="1"/>
</dbReference>
<name>A0A5Q0CBL9_9HYPH</name>
<evidence type="ECO:0000259" key="5">
    <source>
        <dbReference type="PROSITE" id="PS51063"/>
    </source>
</evidence>
<dbReference type="RefSeq" id="WP_153271282.1">
    <property type="nucleotide sequence ID" value="NZ_CP043498.1"/>
</dbReference>
<feature type="domain" description="HTH crp-type" evidence="5">
    <location>
        <begin position="147"/>
        <end position="213"/>
    </location>
</feature>
<dbReference type="PROSITE" id="PS50042">
    <property type="entry name" value="CNMP_BINDING_3"/>
    <property type="match status" value="1"/>
</dbReference>
<organism evidence="6 7">
    <name type="scientific">Rhizobium grahamii</name>
    <dbReference type="NCBI Taxonomy" id="1120045"/>
    <lineage>
        <taxon>Bacteria</taxon>
        <taxon>Pseudomonadati</taxon>
        <taxon>Pseudomonadota</taxon>
        <taxon>Alphaproteobacteria</taxon>
        <taxon>Hyphomicrobiales</taxon>
        <taxon>Rhizobiaceae</taxon>
        <taxon>Rhizobium/Agrobacterium group</taxon>
        <taxon>Rhizobium</taxon>
    </lineage>
</organism>
<evidence type="ECO:0000313" key="7">
    <source>
        <dbReference type="Proteomes" id="UP000326881"/>
    </source>
</evidence>
<dbReference type="AlphaFoldDB" id="A0A5Q0CBL9"/>
<dbReference type="InterPro" id="IPR000595">
    <property type="entry name" value="cNMP-bd_dom"/>
</dbReference>